<name>A0A926DCL3_9FIRM</name>
<dbReference type="InterPro" id="IPR048441">
    <property type="entry name" value="DUF1846_C"/>
</dbReference>
<feature type="domain" description="DUF1846" evidence="2">
    <location>
        <begin position="340"/>
        <end position="492"/>
    </location>
</feature>
<feature type="domain" description="DUF1846" evidence="1">
    <location>
        <begin position="3"/>
        <end position="335"/>
    </location>
</feature>
<dbReference type="Pfam" id="PF20921">
    <property type="entry name" value="DUF1846_C"/>
    <property type="match status" value="1"/>
</dbReference>
<dbReference type="Pfam" id="PF08903">
    <property type="entry name" value="DUF1846"/>
    <property type="match status" value="1"/>
</dbReference>
<dbReference type="InterPro" id="IPR014999">
    <property type="entry name" value="DUF1846"/>
</dbReference>
<dbReference type="NCBIfam" id="NF010184">
    <property type="entry name" value="PRK13663.1"/>
    <property type="match status" value="1"/>
</dbReference>
<organism evidence="3 4">
    <name type="scientific">Feifania hominis</name>
    <dbReference type="NCBI Taxonomy" id="2763660"/>
    <lineage>
        <taxon>Bacteria</taxon>
        <taxon>Bacillati</taxon>
        <taxon>Bacillota</taxon>
        <taxon>Clostridia</taxon>
        <taxon>Eubacteriales</taxon>
        <taxon>Feifaniaceae</taxon>
        <taxon>Feifania</taxon>
    </lineage>
</organism>
<dbReference type="Proteomes" id="UP000620366">
    <property type="component" value="Unassembled WGS sequence"/>
</dbReference>
<dbReference type="Gene3D" id="1.20.1570.10">
    <property type="entry name" value="dip2346 domain like"/>
    <property type="match status" value="1"/>
</dbReference>
<protein>
    <submittedName>
        <fullName evidence="3">DUF1846 domain-containing protein</fullName>
    </submittedName>
</protein>
<dbReference type="PIRSF" id="PIRSF033132">
    <property type="entry name" value="DUF1846"/>
    <property type="match status" value="1"/>
</dbReference>
<evidence type="ECO:0000313" key="4">
    <source>
        <dbReference type="Proteomes" id="UP000620366"/>
    </source>
</evidence>
<keyword evidence="4" id="KW-1185">Reference proteome</keyword>
<evidence type="ECO:0000259" key="1">
    <source>
        <dbReference type="Pfam" id="PF08903"/>
    </source>
</evidence>
<dbReference type="RefSeq" id="WP_249300344.1">
    <property type="nucleotide sequence ID" value="NZ_JACRSP010000003.1"/>
</dbReference>
<accession>A0A926DCL3</accession>
<dbReference type="Gene3D" id="3.40.140.40">
    <property type="entry name" value="Domain of unknown function (DUF1846), C-terminal subdomain"/>
    <property type="match status" value="1"/>
</dbReference>
<dbReference type="Gene3D" id="3.10.630.10">
    <property type="entry name" value="dip2346 domain like"/>
    <property type="match status" value="1"/>
</dbReference>
<dbReference type="AlphaFoldDB" id="A0A926DCL3"/>
<proteinExistence type="predicted"/>
<sequence>MQIGFDNKKYVQMQTEHIRSRIRQFDNKLYLEFGGKLFDDYHAARVLPGFDVNGKIRLLQEFRDQAEIIFCINAADIENNKIRADFGITYDMDVLRIIDNLRSMGLYINSIVITQYRGQSSADTFRKKLERRGVKTYLHYPIKGYPTDVDLVVSDQGYGANDYVETTRPLVVVTAPGPCSGKLATCLSQLYHEFKRGVRAGYAKFETFPIWNLPLKHPVNLAYEAATADLNDVNMIDPFHLEAYGETAVNYNRDIATFPVLQTILEKITGDSSVYQSPTDMGVNMAGYAIFDDEVVRAAACQEIIRRYYKARCDYKQGRTDQTTAQRVELILKQLDLKPEDRVVVEPALVKSKLLGVPVMAMQLPDGRLVTGKASNLMSAASSCTLNAIKELAGIADDLHLLSPVVLEPIINLKKNVLGSRRGILSLDEVLIALSICAATNPMVELATGKLAELKSCEAHCSFLIGRTDETALRKLGVNLTCEPEFPTKDLYFI</sequence>
<dbReference type="EMBL" id="JACRSP010000003">
    <property type="protein sequence ID" value="MBC8536500.1"/>
    <property type="molecule type" value="Genomic_DNA"/>
</dbReference>
<evidence type="ECO:0000259" key="2">
    <source>
        <dbReference type="Pfam" id="PF20921"/>
    </source>
</evidence>
<gene>
    <name evidence="3" type="ORF">H8695_07370</name>
</gene>
<dbReference type="InterPro" id="IPR048496">
    <property type="entry name" value="DUF1846_N"/>
</dbReference>
<reference evidence="3" key="1">
    <citation type="submission" date="2020-08" db="EMBL/GenBank/DDBJ databases">
        <title>Genome public.</title>
        <authorList>
            <person name="Liu C."/>
            <person name="Sun Q."/>
        </authorList>
    </citation>
    <scope>NUCLEOTIDE SEQUENCE</scope>
    <source>
        <strain evidence="3">BX7</strain>
    </source>
</reference>
<comment type="caution">
    <text evidence="3">The sequence shown here is derived from an EMBL/GenBank/DDBJ whole genome shotgun (WGS) entry which is preliminary data.</text>
</comment>
<evidence type="ECO:0000313" key="3">
    <source>
        <dbReference type="EMBL" id="MBC8536500.1"/>
    </source>
</evidence>